<evidence type="ECO:0000259" key="1">
    <source>
        <dbReference type="Pfam" id="PF04324"/>
    </source>
</evidence>
<dbReference type="Proteomes" id="UP000567922">
    <property type="component" value="Unassembled WGS sequence"/>
</dbReference>
<accession>A0A839RLL1</accession>
<sequence>MAWGFCDGYRSDFRPCFLSGILPRAEGFWFTKPYLNYWQRGHALYACICAAVPREQVEATILAGARTVREIGDRCGAGKGEGCGCCRKRLARLLLEQRARATSMGNLPNTA</sequence>
<dbReference type="InterPro" id="IPR041854">
    <property type="entry name" value="BFD-like_2Fe2S-bd_dom_sf"/>
</dbReference>
<feature type="domain" description="BFD-like [2Fe-2S]-binding" evidence="1">
    <location>
        <begin position="47"/>
        <end position="94"/>
    </location>
</feature>
<dbReference type="RefSeq" id="WP_269747850.1">
    <property type="nucleotide sequence ID" value="NZ_BDDI01000013.1"/>
</dbReference>
<dbReference type="Gene3D" id="1.10.10.1100">
    <property type="entry name" value="BFD-like [2Fe-2S]-binding domain"/>
    <property type="match status" value="1"/>
</dbReference>
<dbReference type="Pfam" id="PF04324">
    <property type="entry name" value="Fer2_BFD"/>
    <property type="match status" value="1"/>
</dbReference>
<comment type="caution">
    <text evidence="2">The sequence shown here is derived from an EMBL/GenBank/DDBJ whole genome shotgun (WGS) entry which is preliminary data.</text>
</comment>
<dbReference type="AlphaFoldDB" id="A0A839RLL1"/>
<dbReference type="EMBL" id="JACHWS010000002">
    <property type="protein sequence ID" value="MBB3037802.1"/>
    <property type="molecule type" value="Genomic_DNA"/>
</dbReference>
<proteinExistence type="predicted"/>
<evidence type="ECO:0000313" key="3">
    <source>
        <dbReference type="Proteomes" id="UP000567922"/>
    </source>
</evidence>
<evidence type="ECO:0000313" key="2">
    <source>
        <dbReference type="EMBL" id="MBB3037802.1"/>
    </source>
</evidence>
<protein>
    <submittedName>
        <fullName evidence="2">Bacterioferritin-associated ferredoxin</fullName>
    </submittedName>
</protein>
<organism evidence="2 3">
    <name type="scientific">Hoyosella altamirensis</name>
    <dbReference type="NCBI Taxonomy" id="616997"/>
    <lineage>
        <taxon>Bacteria</taxon>
        <taxon>Bacillati</taxon>
        <taxon>Actinomycetota</taxon>
        <taxon>Actinomycetes</taxon>
        <taxon>Mycobacteriales</taxon>
        <taxon>Hoyosellaceae</taxon>
        <taxon>Hoyosella</taxon>
    </lineage>
</organism>
<reference evidence="2 3" key="1">
    <citation type="submission" date="2020-08" db="EMBL/GenBank/DDBJ databases">
        <title>Sequencing the genomes of 1000 actinobacteria strains.</title>
        <authorList>
            <person name="Klenk H.-P."/>
        </authorList>
    </citation>
    <scope>NUCLEOTIDE SEQUENCE [LARGE SCALE GENOMIC DNA]</scope>
    <source>
        <strain evidence="2 3">DSM 45258</strain>
    </source>
</reference>
<name>A0A839RLL1_9ACTN</name>
<gene>
    <name evidence="2" type="ORF">FHU29_002251</name>
</gene>
<dbReference type="InterPro" id="IPR007419">
    <property type="entry name" value="BFD-like_2Fe2S-bd_dom"/>
</dbReference>
<keyword evidence="3" id="KW-1185">Reference proteome</keyword>